<name>C0PJC5_MAIZE</name>
<dbReference type="ExpressionAtlas" id="C0PJC5">
    <property type="expression patterns" value="baseline and differential"/>
</dbReference>
<protein>
    <submittedName>
        <fullName evidence="1">Uncharacterized protein</fullName>
    </submittedName>
</protein>
<proteinExistence type="evidence at transcript level"/>
<organism evidence="1">
    <name type="scientific">Zea mays</name>
    <name type="common">Maize</name>
    <dbReference type="NCBI Taxonomy" id="4577"/>
    <lineage>
        <taxon>Eukaryota</taxon>
        <taxon>Viridiplantae</taxon>
        <taxon>Streptophyta</taxon>
        <taxon>Embryophyta</taxon>
        <taxon>Tracheophyta</taxon>
        <taxon>Spermatophyta</taxon>
        <taxon>Magnoliopsida</taxon>
        <taxon>Liliopsida</taxon>
        <taxon>Poales</taxon>
        <taxon>Poaceae</taxon>
        <taxon>PACMAD clade</taxon>
        <taxon>Panicoideae</taxon>
        <taxon>Andropogonodae</taxon>
        <taxon>Andropogoneae</taxon>
        <taxon>Tripsacinae</taxon>
        <taxon>Zea</taxon>
    </lineage>
</organism>
<evidence type="ECO:0000313" key="1">
    <source>
        <dbReference type="EMBL" id="ACN35291.1"/>
    </source>
</evidence>
<accession>C0PJC5</accession>
<dbReference type="EMBL" id="BT068394">
    <property type="protein sequence ID" value="ACN35291.1"/>
    <property type="molecule type" value="mRNA"/>
</dbReference>
<sequence>MPLMPHSSVFACPCICCENFHLLRHSIGDTCSIRWLKCHSRLIYETFLSSRRHQSKPLSTTVLARSTRKIWRTYSHSAIIGVELSDGRQTSSLVTPNGHSFDVSFFSSLSSDCVK</sequence>
<reference evidence="1" key="1">
    <citation type="journal article" date="2009" name="PLoS Genet.">
        <title>Sequencing, mapping, and analysis of 27,455 maize full-length cDNAs.</title>
        <authorList>
            <person name="Soderlund C."/>
            <person name="Descour A."/>
            <person name="Kudrna D."/>
            <person name="Bomhoff M."/>
            <person name="Boyd L."/>
            <person name="Currie J."/>
            <person name="Angelova A."/>
            <person name="Collura K."/>
            <person name="Wissotski M."/>
            <person name="Ashley E."/>
            <person name="Morrow D."/>
            <person name="Fernandes J."/>
            <person name="Walbot V."/>
            <person name="Yu Y."/>
        </authorList>
    </citation>
    <scope>NUCLEOTIDE SEQUENCE</scope>
    <source>
        <strain evidence="1">B73</strain>
    </source>
</reference>
<dbReference type="AlphaFoldDB" id="C0PJC5"/>